<dbReference type="SUPFAM" id="SSF81301">
    <property type="entry name" value="Nucleotidyltransferase"/>
    <property type="match status" value="1"/>
</dbReference>
<dbReference type="InterPro" id="IPR043519">
    <property type="entry name" value="NT_sf"/>
</dbReference>
<evidence type="ECO:0000313" key="2">
    <source>
        <dbReference type="Proteomes" id="UP000441354"/>
    </source>
</evidence>
<dbReference type="PANTHER" id="PTHR34822">
    <property type="entry name" value="GRPB DOMAIN PROTEIN (AFU_ORTHOLOGUE AFUA_1G01530)"/>
    <property type="match status" value="1"/>
</dbReference>
<dbReference type="InterPro" id="IPR007344">
    <property type="entry name" value="GrpB/CoaE"/>
</dbReference>
<accession>A0A7V7RM23</accession>
<evidence type="ECO:0000313" key="1">
    <source>
        <dbReference type="EMBL" id="KAB2332954.1"/>
    </source>
</evidence>
<proteinExistence type="predicted"/>
<comment type="caution">
    <text evidence="1">The sequence shown here is derived from an EMBL/GenBank/DDBJ whole genome shotgun (WGS) entry which is preliminary data.</text>
</comment>
<protein>
    <submittedName>
        <fullName evidence="1">GrpB family protein</fullName>
    </submittedName>
</protein>
<dbReference type="OrthoDB" id="9799092at2"/>
<name>A0A7V7RM23_9BACI</name>
<dbReference type="Proteomes" id="UP000441354">
    <property type="component" value="Unassembled WGS sequence"/>
</dbReference>
<dbReference type="PANTHER" id="PTHR34822:SF1">
    <property type="entry name" value="GRPB FAMILY PROTEIN"/>
    <property type="match status" value="1"/>
</dbReference>
<gene>
    <name evidence="1" type="ORF">F7732_12810</name>
</gene>
<reference evidence="1 2" key="1">
    <citation type="journal article" date="2014" name="Arch. Microbiol.">
        <title>Bacillus mesophilum sp. nov., strain IITR-54T, a novel 4-chlorobiphenyl dechlorinating bacterium.</title>
        <authorList>
            <person name="Manickam N."/>
            <person name="Singh N.K."/>
            <person name="Bajaj A."/>
            <person name="Kumar R.M."/>
            <person name="Kaur G."/>
            <person name="Kaur N."/>
            <person name="Bala M."/>
            <person name="Kumar A."/>
            <person name="Mayilraj S."/>
        </authorList>
    </citation>
    <scope>NUCLEOTIDE SEQUENCE [LARGE SCALE GENOMIC DNA]</scope>
    <source>
        <strain evidence="1 2">IITR-54</strain>
    </source>
</reference>
<keyword evidence="2" id="KW-1185">Reference proteome</keyword>
<dbReference type="RefSeq" id="WP_151574409.1">
    <property type="nucleotide sequence ID" value="NZ_WBOT01000003.1"/>
</dbReference>
<dbReference type="EMBL" id="WBOT01000003">
    <property type="protein sequence ID" value="KAB2332954.1"/>
    <property type="molecule type" value="Genomic_DNA"/>
</dbReference>
<organism evidence="1 2">
    <name type="scientific">Bacillus mesophilum</name>
    <dbReference type="NCBI Taxonomy" id="1071718"/>
    <lineage>
        <taxon>Bacteria</taxon>
        <taxon>Bacillati</taxon>
        <taxon>Bacillota</taxon>
        <taxon>Bacilli</taxon>
        <taxon>Bacillales</taxon>
        <taxon>Bacillaceae</taxon>
        <taxon>Bacillus</taxon>
    </lineage>
</organism>
<dbReference type="Pfam" id="PF04229">
    <property type="entry name" value="GrpB"/>
    <property type="match status" value="1"/>
</dbReference>
<sequence>MQLGLKREEIRLADYNPEWTKEFSRVRVHLLQNIQMNENWIQHIGSTAIKGMPAKPILDILVGVNDLNNVNSSLFTGLKNCGFLRLKVERPGEIVFAKFTDQTYEVKTHYLHLTEYRSELWNNLIFFRDYLNSNETARKRYLKIKKEYLEKSSSGMNEYTDYKEKFVKYIYNKRTSQN</sequence>
<dbReference type="AlphaFoldDB" id="A0A7V7RM23"/>
<dbReference type="Gene3D" id="3.30.460.10">
    <property type="entry name" value="Beta Polymerase, domain 2"/>
    <property type="match status" value="1"/>
</dbReference>